<dbReference type="GO" id="GO:0016779">
    <property type="term" value="F:nucleotidyltransferase activity"/>
    <property type="evidence" value="ECO:0007669"/>
    <property type="project" value="UniProtKB-ARBA"/>
</dbReference>
<dbReference type="PANTHER" id="PTHR43777">
    <property type="entry name" value="MOLYBDENUM COFACTOR CYTIDYLYLTRANSFERASE"/>
    <property type="match status" value="1"/>
</dbReference>
<feature type="compositionally biased region" description="Low complexity" evidence="2">
    <location>
        <begin position="93"/>
        <end position="109"/>
    </location>
</feature>
<keyword evidence="1" id="KW-0460">Magnesium</keyword>
<evidence type="ECO:0000256" key="2">
    <source>
        <dbReference type="SAM" id="MobiDB-lite"/>
    </source>
</evidence>
<sequence length="346" mass="35979">MGANIVPRHPRHELRNSALVQPACPVATTAPALVVLRASRPVVCPRNGIFAAPRPASRDSRLPARPDSSPARRILQRPGFSTPNAQRNEAFGRATQPIPRATRRPPAARDTTHRSPPTARAKKGLPRTCARPTPHRTIAAPSPPVIAMTHASLATGVLLAAGLGTRFDPGGVQSKLLAKLPDGTPVAVAAAQRLTAVLPDVVAVVRPGAERLAHLLNDVGCQVVFAPDAERGMGASLAAGVRARADSPGWIVALADMPWIAPATIESVACALDAGLASTVAPVYRGQRGHPVGFASRHYDALAALDGDTGARALLAAAPPALVDVTDPAVLRDIDTRADLHAPPRD</sequence>
<evidence type="ECO:0000313" key="4">
    <source>
        <dbReference type="EMBL" id="ABA52455.1"/>
    </source>
</evidence>
<evidence type="ECO:0000259" key="3">
    <source>
        <dbReference type="Pfam" id="PF12804"/>
    </source>
</evidence>
<dbReference type="KEGG" id="bpm:BURPS1710b_A0211"/>
<dbReference type="PANTHER" id="PTHR43777:SF1">
    <property type="entry name" value="MOLYBDENUM COFACTOR CYTIDYLYLTRANSFERASE"/>
    <property type="match status" value="1"/>
</dbReference>
<dbReference type="EnsemblBacteria" id="ABA52455">
    <property type="protein sequence ID" value="ABA52455"/>
    <property type="gene ID" value="BURPS1710b_A0211"/>
</dbReference>
<dbReference type="Proteomes" id="UP000002700">
    <property type="component" value="Chromosome II"/>
</dbReference>
<dbReference type="EMBL" id="CP000125">
    <property type="protein sequence ID" value="ABA52455.1"/>
    <property type="molecule type" value="Genomic_DNA"/>
</dbReference>
<dbReference type="CDD" id="cd04182">
    <property type="entry name" value="GT_2_like_f"/>
    <property type="match status" value="1"/>
</dbReference>
<dbReference type="InterPro" id="IPR025877">
    <property type="entry name" value="MobA-like_NTP_Trfase"/>
</dbReference>
<dbReference type="HOGENOM" id="CLU_800956_0_0_4"/>
<organism evidence="4 5">
    <name type="scientific">Burkholderia pseudomallei (strain 1710b)</name>
    <dbReference type="NCBI Taxonomy" id="320372"/>
    <lineage>
        <taxon>Bacteria</taxon>
        <taxon>Pseudomonadati</taxon>
        <taxon>Pseudomonadota</taxon>
        <taxon>Betaproteobacteria</taxon>
        <taxon>Burkholderiales</taxon>
        <taxon>Burkholderiaceae</taxon>
        <taxon>Burkholderia</taxon>
        <taxon>pseudomallei group</taxon>
    </lineage>
</organism>
<reference evidence="4 5" key="1">
    <citation type="submission" date="2005-09" db="EMBL/GenBank/DDBJ databases">
        <authorList>
            <person name="Woods D.E."/>
            <person name="Nierman W.C."/>
        </authorList>
    </citation>
    <scope>NUCLEOTIDE SEQUENCE [LARGE SCALE GENOMIC DNA]</scope>
    <source>
        <strain evidence="4 5">1710b</strain>
    </source>
</reference>
<protein>
    <submittedName>
        <fullName evidence="4">Putative exported protein</fullName>
    </submittedName>
</protein>
<dbReference type="AlphaFoldDB" id="Q3JM33"/>
<gene>
    <name evidence="4" type="ordered locus">BURPS1710b_A0211</name>
</gene>
<dbReference type="SUPFAM" id="SSF53448">
    <property type="entry name" value="Nucleotide-diphospho-sugar transferases"/>
    <property type="match status" value="1"/>
</dbReference>
<proteinExistence type="predicted"/>
<dbReference type="Gene3D" id="3.90.550.10">
    <property type="entry name" value="Spore Coat Polysaccharide Biosynthesis Protein SpsA, Chain A"/>
    <property type="match status" value="1"/>
</dbReference>
<evidence type="ECO:0000313" key="5">
    <source>
        <dbReference type="Proteomes" id="UP000002700"/>
    </source>
</evidence>
<dbReference type="Pfam" id="PF12804">
    <property type="entry name" value="NTP_transf_3"/>
    <property type="match status" value="1"/>
</dbReference>
<evidence type="ECO:0000256" key="1">
    <source>
        <dbReference type="ARBA" id="ARBA00022842"/>
    </source>
</evidence>
<name>Q3JM33_BURP1</name>
<dbReference type="InterPro" id="IPR029044">
    <property type="entry name" value="Nucleotide-diphossugar_trans"/>
</dbReference>
<feature type="region of interest" description="Disordered" evidence="2">
    <location>
        <begin position="47"/>
        <end position="141"/>
    </location>
</feature>
<accession>Q3JM33</accession>
<feature type="domain" description="MobA-like NTP transferase" evidence="3">
    <location>
        <begin position="156"/>
        <end position="317"/>
    </location>
</feature>